<evidence type="ECO:0000256" key="7">
    <source>
        <dbReference type="ARBA" id="ARBA00022525"/>
    </source>
</evidence>
<feature type="region of interest" description="Disordered" evidence="17">
    <location>
        <begin position="464"/>
        <end position="483"/>
    </location>
</feature>
<dbReference type="InterPro" id="IPR040250">
    <property type="entry name" value="Nucleobindin"/>
</dbReference>
<dbReference type="SUPFAM" id="SSF47473">
    <property type="entry name" value="EF-hand"/>
    <property type="match status" value="1"/>
</dbReference>
<gene>
    <name evidence="21" type="primary">LOC115879932</name>
</gene>
<evidence type="ECO:0000256" key="5">
    <source>
        <dbReference type="ARBA" id="ARBA00008063"/>
    </source>
</evidence>
<evidence type="ECO:0000256" key="4">
    <source>
        <dbReference type="ARBA" id="ARBA00004613"/>
    </source>
</evidence>
<evidence type="ECO:0000256" key="15">
    <source>
        <dbReference type="ARBA" id="ARBA00023136"/>
    </source>
</evidence>
<dbReference type="CDD" id="cd00051">
    <property type="entry name" value="EFh"/>
    <property type="match status" value="1"/>
</dbReference>
<keyword evidence="11" id="KW-0677">Repeat</keyword>
<evidence type="ECO:0000313" key="20">
    <source>
        <dbReference type="Proteomes" id="UP000504635"/>
    </source>
</evidence>
<feature type="compositionally biased region" description="Low complexity" evidence="17">
    <location>
        <begin position="405"/>
        <end position="414"/>
    </location>
</feature>
<evidence type="ECO:0000256" key="9">
    <source>
        <dbReference type="ARBA" id="ARBA00022658"/>
    </source>
</evidence>
<dbReference type="PROSITE" id="PS50222">
    <property type="entry name" value="EF_HAND_2"/>
    <property type="match status" value="1"/>
</dbReference>
<keyword evidence="16" id="KW-0175">Coiled coil</keyword>
<keyword evidence="8" id="KW-0597">Phosphoprotein</keyword>
<dbReference type="GO" id="GO:0070062">
    <property type="term" value="C:extracellular exosome"/>
    <property type="evidence" value="ECO:0007669"/>
    <property type="project" value="TreeGrafter"/>
</dbReference>
<dbReference type="Proteomes" id="UP000504635">
    <property type="component" value="Unplaced"/>
</dbReference>
<evidence type="ECO:0000256" key="13">
    <source>
        <dbReference type="ARBA" id="ARBA00023034"/>
    </source>
</evidence>
<sequence length="601" mass="70649">MGYNSLSVFVAFLLIIHSCFAPPVTQNKQNGSEHPPDSDIGGIEDYMEYHRYLKEVVNALESDPDFRQKLEKADESEIKSGKIADELQFVSHHVRTRLDEIKRIELQRLKDLTEQKRKLEKEVESNGINGNSIDIHHHLDQNNPHTFEIEDLKKLIAKTTQDLAEADKRRKEEFKRYEMEKEYEKQEKLNHTNGAEKEKLQKEYEELEAKHKKHEKLHEPGHKQQLEEVWEEQDQMQQDFDPKTFFMLHDIDGNGLWDQDEVKALFIKELDKMYQQGAPEDDMRERVEEMERMRERVFTEMDYNRDGFIDYREFQQQTYTDNFKQDHGWQGLDEQTKPYSEEELAEYIRQHHAANQIPQYDYMPHQQVHPGYQQPQGGYQQPQGGYQQHQGGYQQIPQGYQQVQQNQQFHAGQVPPQHSDLNTNEVYQNQQPPPQQFQQVPQQQYNQPGQGNPQNVPLNQNQQQFQHVPQQQFNQPGQAIPQNIPVNHNQQQFQQVQHQQLNQPGQANQQQVNNAQNYQANVPSAQIQYQRTNFGNQQFQQQHQDVANQQQPGVGVNQQVNAQQISNNNQPSSNLNQQHNIGNVQSQQKVNNMPPPQVNQV</sequence>
<feature type="domain" description="EF-hand" evidence="19">
    <location>
        <begin position="289"/>
        <end position="324"/>
    </location>
</feature>
<dbReference type="PANTHER" id="PTHR19237">
    <property type="entry name" value="NUCLEOBINDIN"/>
    <property type="match status" value="1"/>
</dbReference>
<evidence type="ECO:0000256" key="18">
    <source>
        <dbReference type="SAM" id="SignalP"/>
    </source>
</evidence>
<keyword evidence="7" id="KW-0964">Secreted</keyword>
<dbReference type="GO" id="GO:0016020">
    <property type="term" value="C:membrane"/>
    <property type="evidence" value="ECO:0007669"/>
    <property type="project" value="UniProtKB-SubCell"/>
</dbReference>
<evidence type="ECO:0000259" key="19">
    <source>
        <dbReference type="PROSITE" id="PS50222"/>
    </source>
</evidence>
<keyword evidence="12" id="KW-0106">Calcium</keyword>
<name>A0A6J2XP60_SITOR</name>
<evidence type="ECO:0000256" key="10">
    <source>
        <dbReference type="ARBA" id="ARBA00022729"/>
    </source>
</evidence>
<dbReference type="GO" id="GO:0005794">
    <property type="term" value="C:Golgi apparatus"/>
    <property type="evidence" value="ECO:0007669"/>
    <property type="project" value="UniProtKB-SubCell"/>
</dbReference>
<evidence type="ECO:0000256" key="16">
    <source>
        <dbReference type="SAM" id="Coils"/>
    </source>
</evidence>
<keyword evidence="15" id="KW-0472">Membrane</keyword>
<organism evidence="20 21">
    <name type="scientific">Sitophilus oryzae</name>
    <name type="common">Rice weevil</name>
    <name type="synonym">Curculio oryzae</name>
    <dbReference type="NCBI Taxonomy" id="7048"/>
    <lineage>
        <taxon>Eukaryota</taxon>
        <taxon>Metazoa</taxon>
        <taxon>Ecdysozoa</taxon>
        <taxon>Arthropoda</taxon>
        <taxon>Hexapoda</taxon>
        <taxon>Insecta</taxon>
        <taxon>Pterygota</taxon>
        <taxon>Neoptera</taxon>
        <taxon>Endopterygota</taxon>
        <taxon>Coleoptera</taxon>
        <taxon>Polyphaga</taxon>
        <taxon>Cucujiformia</taxon>
        <taxon>Curculionidae</taxon>
        <taxon>Dryophthorinae</taxon>
        <taxon>Sitophilus</taxon>
    </lineage>
</organism>
<proteinExistence type="inferred from homology"/>
<evidence type="ECO:0000256" key="14">
    <source>
        <dbReference type="ARBA" id="ARBA00023125"/>
    </source>
</evidence>
<dbReference type="GO" id="GO:0003677">
    <property type="term" value="F:DNA binding"/>
    <property type="evidence" value="ECO:0007669"/>
    <property type="project" value="UniProtKB-KW"/>
</dbReference>
<comment type="similarity">
    <text evidence="5">Belongs to the nucleobindin family.</text>
</comment>
<feature type="chain" id="PRO_5027098675" evidence="18">
    <location>
        <begin position="22"/>
        <end position="601"/>
    </location>
</feature>
<dbReference type="Gene3D" id="1.10.238.10">
    <property type="entry name" value="EF-hand"/>
    <property type="match status" value="1"/>
</dbReference>
<protein>
    <submittedName>
        <fullName evidence="21">Nucleobindin-2 isoform X1</fullName>
    </submittedName>
</protein>
<dbReference type="KEGG" id="soy:115879932"/>
<dbReference type="RefSeq" id="XP_030752851.1">
    <property type="nucleotide sequence ID" value="XM_030896991.1"/>
</dbReference>
<reference evidence="21" key="1">
    <citation type="submission" date="2025-08" db="UniProtKB">
        <authorList>
            <consortium name="RefSeq"/>
        </authorList>
    </citation>
    <scope>IDENTIFICATION</scope>
    <source>
        <tissue evidence="21">Gonads</tissue>
    </source>
</reference>
<comment type="subcellular location">
    <subcellularLocation>
        <location evidence="2">Cytoplasm</location>
    </subcellularLocation>
    <subcellularLocation>
        <location evidence="3">Golgi apparatus</location>
    </subcellularLocation>
    <subcellularLocation>
        <location evidence="1">Membrane</location>
        <topology evidence="1">Peripheral membrane protein</topology>
    </subcellularLocation>
    <subcellularLocation>
        <location evidence="4">Secreted</location>
    </subcellularLocation>
</comment>
<feature type="region of interest" description="Disordered" evidence="17">
    <location>
        <begin position="405"/>
        <end position="458"/>
    </location>
</feature>
<evidence type="ECO:0000256" key="3">
    <source>
        <dbReference type="ARBA" id="ARBA00004555"/>
    </source>
</evidence>
<evidence type="ECO:0000256" key="11">
    <source>
        <dbReference type="ARBA" id="ARBA00022737"/>
    </source>
</evidence>
<evidence type="ECO:0000256" key="2">
    <source>
        <dbReference type="ARBA" id="ARBA00004496"/>
    </source>
</evidence>
<keyword evidence="14" id="KW-0238">DNA-binding</keyword>
<dbReference type="GO" id="GO:0005793">
    <property type="term" value="C:endoplasmic reticulum-Golgi intermediate compartment"/>
    <property type="evidence" value="ECO:0007669"/>
    <property type="project" value="TreeGrafter"/>
</dbReference>
<dbReference type="InterPro" id="IPR011992">
    <property type="entry name" value="EF-hand-dom_pair"/>
</dbReference>
<keyword evidence="9" id="KW-0344">Guanine-nucleotide releasing factor</keyword>
<feature type="coiled-coil region" evidence="16">
    <location>
        <begin position="102"/>
        <end position="217"/>
    </location>
</feature>
<feature type="region of interest" description="Disordered" evidence="17">
    <location>
        <begin position="366"/>
        <end position="392"/>
    </location>
</feature>
<evidence type="ECO:0000256" key="8">
    <source>
        <dbReference type="ARBA" id="ARBA00022553"/>
    </source>
</evidence>
<dbReference type="InterPro" id="IPR002048">
    <property type="entry name" value="EF_hand_dom"/>
</dbReference>
<evidence type="ECO:0000313" key="21">
    <source>
        <dbReference type="RefSeq" id="XP_030752851.1"/>
    </source>
</evidence>
<dbReference type="InterPro" id="IPR057576">
    <property type="entry name" value="NUCB1_N"/>
</dbReference>
<evidence type="ECO:0000256" key="12">
    <source>
        <dbReference type="ARBA" id="ARBA00022837"/>
    </source>
</evidence>
<dbReference type="GO" id="GO:0005509">
    <property type="term" value="F:calcium ion binding"/>
    <property type="evidence" value="ECO:0007669"/>
    <property type="project" value="InterPro"/>
</dbReference>
<keyword evidence="20" id="KW-1185">Reference proteome</keyword>
<feature type="compositionally biased region" description="Low complexity" evidence="17">
    <location>
        <begin position="436"/>
        <end position="458"/>
    </location>
</feature>
<feature type="signal peptide" evidence="18">
    <location>
        <begin position="1"/>
        <end position="21"/>
    </location>
</feature>
<dbReference type="PROSITE" id="PS00018">
    <property type="entry name" value="EF_HAND_1"/>
    <property type="match status" value="1"/>
</dbReference>
<dbReference type="Pfam" id="PF25434">
    <property type="entry name" value="NUCB1_N"/>
    <property type="match status" value="1"/>
</dbReference>
<dbReference type="GO" id="GO:0005085">
    <property type="term" value="F:guanyl-nucleotide exchange factor activity"/>
    <property type="evidence" value="ECO:0007669"/>
    <property type="project" value="UniProtKB-KW"/>
</dbReference>
<evidence type="ECO:0000256" key="1">
    <source>
        <dbReference type="ARBA" id="ARBA00004170"/>
    </source>
</evidence>
<keyword evidence="6" id="KW-0963">Cytoplasm</keyword>
<dbReference type="InterPro" id="IPR018247">
    <property type="entry name" value="EF_Hand_1_Ca_BS"/>
</dbReference>
<keyword evidence="13" id="KW-0333">Golgi apparatus</keyword>
<dbReference type="FunCoup" id="A0A6J2XP60">
    <property type="interactions" value="1565"/>
</dbReference>
<accession>A0A6J2XP60</accession>
<dbReference type="AlphaFoldDB" id="A0A6J2XP60"/>
<evidence type="ECO:0000256" key="17">
    <source>
        <dbReference type="SAM" id="MobiDB-lite"/>
    </source>
</evidence>
<dbReference type="OrthoDB" id="5982823at2759"/>
<dbReference type="PANTHER" id="PTHR19237:SF20">
    <property type="entry name" value="NUCLEOBINDIN 1"/>
    <property type="match status" value="1"/>
</dbReference>
<keyword evidence="10 18" id="KW-0732">Signal</keyword>
<dbReference type="InParanoid" id="A0A6J2XP60"/>
<feature type="compositionally biased region" description="Low complexity" evidence="17">
    <location>
        <begin position="464"/>
        <end position="478"/>
    </location>
</feature>
<dbReference type="GeneID" id="115879932"/>
<evidence type="ECO:0000256" key="6">
    <source>
        <dbReference type="ARBA" id="ARBA00022490"/>
    </source>
</evidence>